<evidence type="ECO:0000313" key="4">
    <source>
        <dbReference type="EMBL" id="QDV30866.1"/>
    </source>
</evidence>
<reference evidence="4 5" key="1">
    <citation type="submission" date="2019-02" db="EMBL/GenBank/DDBJ databases">
        <title>Deep-cultivation of Planctomycetes and their phenomic and genomic characterization uncovers novel biology.</title>
        <authorList>
            <person name="Wiegand S."/>
            <person name="Jogler M."/>
            <person name="Boedeker C."/>
            <person name="Pinto D."/>
            <person name="Vollmers J."/>
            <person name="Rivas-Marin E."/>
            <person name="Kohn T."/>
            <person name="Peeters S.H."/>
            <person name="Heuer A."/>
            <person name="Rast P."/>
            <person name="Oberbeckmann S."/>
            <person name="Bunk B."/>
            <person name="Jeske O."/>
            <person name="Meyerdierks A."/>
            <person name="Storesund J.E."/>
            <person name="Kallscheuer N."/>
            <person name="Luecker S."/>
            <person name="Lage O.M."/>
            <person name="Pohl T."/>
            <person name="Merkel B.J."/>
            <person name="Hornburger P."/>
            <person name="Mueller R.-W."/>
            <person name="Bruemmer F."/>
            <person name="Labrenz M."/>
            <person name="Spormann A.M."/>
            <person name="Op den Camp H."/>
            <person name="Overmann J."/>
            <person name="Amann R."/>
            <person name="Jetten M.S.M."/>
            <person name="Mascher T."/>
            <person name="Medema M.H."/>
            <person name="Devos D.P."/>
            <person name="Kaster A.-K."/>
            <person name="Ovreas L."/>
            <person name="Rohde M."/>
            <person name="Galperin M.Y."/>
            <person name="Jogler C."/>
        </authorList>
    </citation>
    <scope>NUCLEOTIDE SEQUENCE [LARGE SCALE GENOMIC DNA]</scope>
    <source>
        <strain evidence="4 5">Spb1</strain>
    </source>
</reference>
<dbReference type="OrthoDB" id="273614at2"/>
<dbReference type="InterPro" id="IPR000182">
    <property type="entry name" value="GNAT_dom"/>
</dbReference>
<keyword evidence="5" id="KW-1185">Reference proteome</keyword>
<dbReference type="CDD" id="cd04301">
    <property type="entry name" value="NAT_SF"/>
    <property type="match status" value="1"/>
</dbReference>
<evidence type="ECO:0000256" key="1">
    <source>
        <dbReference type="ARBA" id="ARBA00022679"/>
    </source>
</evidence>
<keyword evidence="1 4" id="KW-0808">Transferase</keyword>
<dbReference type="PANTHER" id="PTHR43420">
    <property type="entry name" value="ACETYLTRANSFERASE"/>
    <property type="match status" value="1"/>
</dbReference>
<proteinExistence type="predicted"/>
<evidence type="ECO:0000313" key="5">
    <source>
        <dbReference type="Proteomes" id="UP000315349"/>
    </source>
</evidence>
<dbReference type="InterPro" id="IPR050680">
    <property type="entry name" value="YpeA/RimI_acetyltransf"/>
</dbReference>
<evidence type="ECO:0000259" key="3">
    <source>
        <dbReference type="PROSITE" id="PS51186"/>
    </source>
</evidence>
<evidence type="ECO:0000256" key="2">
    <source>
        <dbReference type="ARBA" id="ARBA00023315"/>
    </source>
</evidence>
<dbReference type="KEGG" id="peh:Spb1_28010"/>
<dbReference type="RefSeq" id="WP_145300898.1">
    <property type="nucleotide sequence ID" value="NZ_CP036299.1"/>
</dbReference>
<protein>
    <submittedName>
        <fullName evidence="4">Mycothiol acetyltransferase</fullName>
        <ecNumber evidence="4">2.3.1.189</ecNumber>
    </submittedName>
</protein>
<dbReference type="Proteomes" id="UP000315349">
    <property type="component" value="Chromosome"/>
</dbReference>
<dbReference type="EMBL" id="CP036299">
    <property type="protein sequence ID" value="QDV30866.1"/>
    <property type="molecule type" value="Genomic_DNA"/>
</dbReference>
<dbReference type="PANTHER" id="PTHR43420:SF44">
    <property type="entry name" value="ACETYLTRANSFERASE YPEA"/>
    <property type="match status" value="1"/>
</dbReference>
<feature type="domain" description="N-acetyltransferase" evidence="3">
    <location>
        <begin position="43"/>
        <end position="186"/>
    </location>
</feature>
<dbReference type="GO" id="GO:0035447">
    <property type="term" value="F:mycothiol synthase activity"/>
    <property type="evidence" value="ECO:0007669"/>
    <property type="project" value="UniProtKB-EC"/>
</dbReference>
<sequence length="186" mass="21180">MQYYKRYRMELDLVQQPIESPVLPENYLWLPWQADRLEIHASVKSQSFRHEVDSHVFPCLADYYGCLRLMQEIALQRTFCPQATWLVGYQSVDHGIIECGTIQGICPSDYLGSIQNVGVVPGHRRLGIGKALVLKSIEGFRSAGRKRATLEVTATNFSAVELYRTLGFCITRTMYREAVDDSLLST</sequence>
<keyword evidence="2 4" id="KW-0012">Acyltransferase</keyword>
<dbReference type="EC" id="2.3.1.189" evidence="4"/>
<organism evidence="4 5">
    <name type="scientific">Planctopirus ephydatiae</name>
    <dbReference type="NCBI Taxonomy" id="2528019"/>
    <lineage>
        <taxon>Bacteria</taxon>
        <taxon>Pseudomonadati</taxon>
        <taxon>Planctomycetota</taxon>
        <taxon>Planctomycetia</taxon>
        <taxon>Planctomycetales</taxon>
        <taxon>Planctomycetaceae</taxon>
        <taxon>Planctopirus</taxon>
    </lineage>
</organism>
<dbReference type="SUPFAM" id="SSF55729">
    <property type="entry name" value="Acyl-CoA N-acyltransferases (Nat)"/>
    <property type="match status" value="1"/>
</dbReference>
<gene>
    <name evidence="4" type="primary">mshD</name>
    <name evidence="4" type="ORF">Spb1_28010</name>
</gene>
<dbReference type="PROSITE" id="PS51186">
    <property type="entry name" value="GNAT"/>
    <property type="match status" value="1"/>
</dbReference>
<dbReference type="Pfam" id="PF00583">
    <property type="entry name" value="Acetyltransf_1"/>
    <property type="match status" value="1"/>
</dbReference>
<dbReference type="Gene3D" id="3.40.630.30">
    <property type="match status" value="1"/>
</dbReference>
<dbReference type="AlphaFoldDB" id="A0A518GQH6"/>
<accession>A0A518GQH6</accession>
<name>A0A518GQH6_9PLAN</name>
<dbReference type="InterPro" id="IPR016181">
    <property type="entry name" value="Acyl_CoA_acyltransferase"/>
</dbReference>